<dbReference type="EMBL" id="JBBKXZ010000001">
    <property type="protein sequence ID" value="MFD3394115.1"/>
    <property type="molecule type" value="Genomic_DNA"/>
</dbReference>
<dbReference type="EC" id="6.3.4.15" evidence="3"/>
<evidence type="ECO:0000259" key="2">
    <source>
        <dbReference type="PROSITE" id="PS51733"/>
    </source>
</evidence>
<reference evidence="3 4" key="1">
    <citation type="submission" date="2024-03" db="EMBL/GenBank/DDBJ databases">
        <title>Aquirufa genome sequencing.</title>
        <authorList>
            <person name="Pitt A."/>
            <person name="Hahn M.W."/>
        </authorList>
    </citation>
    <scope>NUCLEOTIDE SEQUENCE [LARGE SCALE GENOMIC DNA]</scope>
    <source>
        <strain evidence="3 4">OSTEICH-129V</strain>
    </source>
</reference>
<comment type="caution">
    <text evidence="3">The sequence shown here is derived from an EMBL/GenBank/DDBJ whole genome shotgun (WGS) entry which is preliminary data.</text>
</comment>
<dbReference type="PROSITE" id="PS51733">
    <property type="entry name" value="BPL_LPL_CATALYTIC"/>
    <property type="match status" value="1"/>
</dbReference>
<dbReference type="Gene3D" id="3.30.930.10">
    <property type="entry name" value="Bira Bifunctional Protein, Domain 2"/>
    <property type="match status" value="1"/>
</dbReference>
<feature type="domain" description="BPL/LPL catalytic" evidence="2">
    <location>
        <begin position="1"/>
        <end position="196"/>
    </location>
</feature>
<dbReference type="Pfam" id="PF03099">
    <property type="entry name" value="BPL_LplA_LipB"/>
    <property type="match status" value="1"/>
</dbReference>
<dbReference type="RefSeq" id="WP_377982990.1">
    <property type="nucleotide sequence ID" value="NZ_JBBKXZ010000001.1"/>
</dbReference>
<evidence type="ECO:0000313" key="4">
    <source>
        <dbReference type="Proteomes" id="UP001598138"/>
    </source>
</evidence>
<dbReference type="CDD" id="cd16442">
    <property type="entry name" value="BPL"/>
    <property type="match status" value="1"/>
</dbReference>
<dbReference type="InterPro" id="IPR004143">
    <property type="entry name" value="BPL_LPL_catalytic"/>
</dbReference>
<organism evidence="3 4">
    <name type="scientific">Aquirufa avitistagni</name>
    <dbReference type="NCBI Taxonomy" id="3104728"/>
    <lineage>
        <taxon>Bacteria</taxon>
        <taxon>Pseudomonadati</taxon>
        <taxon>Bacteroidota</taxon>
        <taxon>Cytophagia</taxon>
        <taxon>Cytophagales</taxon>
        <taxon>Flectobacillaceae</taxon>
        <taxon>Aquirufa</taxon>
    </lineage>
</organism>
<dbReference type="InterPro" id="IPR004408">
    <property type="entry name" value="Biotin_CoA_COase_ligase"/>
</dbReference>
<dbReference type="NCBIfam" id="TIGR00121">
    <property type="entry name" value="birA_ligase"/>
    <property type="match status" value="1"/>
</dbReference>
<proteinExistence type="predicted"/>
<sequence length="262" mass="29937">MNNYQAPSRFIGKFTKYIESCASTNVLAFEETLTLNLPEGFAWIAGHQTAGKGQRGNKWHAEPNQNLLVSYVLKPPHELLSDQFYLSKCVALGVIEGVQNWAQQEVGHPIPVSIKWPNDIYIDEFKLGGILIESNFQSGKWAFAIIGIGLNINQTAFDGLRATSLRQWTPTQNLINVSNVFDFISLGIENYYHQFTKREFQLIDEKYHQNLFRNQEWHTFRDTAGEFKGKILEVDAKGLIQIEVDGQVKGYDIKELNFIFSE</sequence>
<accession>A0ABW6DB25</accession>
<dbReference type="PANTHER" id="PTHR12835:SF5">
    <property type="entry name" value="BIOTIN--PROTEIN LIGASE"/>
    <property type="match status" value="1"/>
</dbReference>
<evidence type="ECO:0000313" key="3">
    <source>
        <dbReference type="EMBL" id="MFD3394115.1"/>
    </source>
</evidence>
<keyword evidence="1 3" id="KW-0436">Ligase</keyword>
<dbReference type="InterPro" id="IPR045864">
    <property type="entry name" value="aa-tRNA-synth_II/BPL/LPL"/>
</dbReference>
<gene>
    <name evidence="3" type="ORF">U0R10_05735</name>
</gene>
<protein>
    <submittedName>
        <fullName evidence="3">Biotin--[acetyl-CoA-carboxylase] ligase</fullName>
        <ecNumber evidence="3">6.3.4.15</ecNumber>
    </submittedName>
</protein>
<dbReference type="Proteomes" id="UP001598138">
    <property type="component" value="Unassembled WGS sequence"/>
</dbReference>
<evidence type="ECO:0000256" key="1">
    <source>
        <dbReference type="ARBA" id="ARBA00022598"/>
    </source>
</evidence>
<name>A0ABW6DB25_9BACT</name>
<dbReference type="PANTHER" id="PTHR12835">
    <property type="entry name" value="BIOTIN PROTEIN LIGASE"/>
    <property type="match status" value="1"/>
</dbReference>
<keyword evidence="4" id="KW-1185">Reference proteome</keyword>
<dbReference type="SUPFAM" id="SSF55681">
    <property type="entry name" value="Class II aaRS and biotin synthetases"/>
    <property type="match status" value="1"/>
</dbReference>
<dbReference type="GO" id="GO:0004077">
    <property type="term" value="F:biotin--[biotin carboxyl-carrier protein] ligase activity"/>
    <property type="evidence" value="ECO:0007669"/>
    <property type="project" value="UniProtKB-EC"/>
</dbReference>